<dbReference type="AlphaFoldDB" id="A0AAD4TC58"/>
<reference evidence="1" key="1">
    <citation type="submission" date="2022-04" db="EMBL/GenBank/DDBJ databases">
        <title>A functionally conserved STORR gene fusion in Papaver species that diverged 16.8 million years ago.</title>
        <authorList>
            <person name="Catania T."/>
        </authorList>
    </citation>
    <scope>NUCLEOTIDE SEQUENCE</scope>
    <source>
        <strain evidence="1">S-188037</strain>
    </source>
</reference>
<sequence length="155" mass="17599">MESWASHSLWNSLAEGSKDSALNVNGFSNYVTTITSSSTINSTVQHQFFVFYFIPFSIINPKHGEGLSGSKQKSNTTRSGSLEETIWKNPDQDWDDIKFAVDNKVDFYEVFFVKDAEVVDELKVYLKVRIADYSLLLRGVQKRDCQNLATKNAKL</sequence>
<evidence type="ECO:0000313" key="2">
    <source>
        <dbReference type="Proteomes" id="UP001202328"/>
    </source>
</evidence>
<name>A0AAD4TC58_9MAGN</name>
<keyword evidence="2" id="KW-1185">Reference proteome</keyword>
<evidence type="ECO:0000313" key="1">
    <source>
        <dbReference type="EMBL" id="KAI3954103.1"/>
    </source>
</evidence>
<proteinExistence type="predicted"/>
<accession>A0AAD4TC58</accession>
<dbReference type="EMBL" id="JAJJMB010002020">
    <property type="protein sequence ID" value="KAI3954103.1"/>
    <property type="molecule type" value="Genomic_DNA"/>
</dbReference>
<comment type="caution">
    <text evidence="1">The sequence shown here is derived from an EMBL/GenBank/DDBJ whole genome shotgun (WGS) entry which is preliminary data.</text>
</comment>
<dbReference type="Gene3D" id="3.20.20.60">
    <property type="entry name" value="Phosphoenolpyruvate-binding domains"/>
    <property type="match status" value="1"/>
</dbReference>
<gene>
    <name evidence="1" type="ORF">MKW98_017927</name>
</gene>
<protein>
    <submittedName>
        <fullName evidence="1">Uncharacterized protein</fullName>
    </submittedName>
</protein>
<dbReference type="InterPro" id="IPR040442">
    <property type="entry name" value="Pyrv_kinase-like_dom_sf"/>
</dbReference>
<organism evidence="1 2">
    <name type="scientific">Papaver atlanticum</name>
    <dbReference type="NCBI Taxonomy" id="357466"/>
    <lineage>
        <taxon>Eukaryota</taxon>
        <taxon>Viridiplantae</taxon>
        <taxon>Streptophyta</taxon>
        <taxon>Embryophyta</taxon>
        <taxon>Tracheophyta</taxon>
        <taxon>Spermatophyta</taxon>
        <taxon>Magnoliopsida</taxon>
        <taxon>Ranunculales</taxon>
        <taxon>Papaveraceae</taxon>
        <taxon>Papaveroideae</taxon>
        <taxon>Papaver</taxon>
    </lineage>
</organism>
<dbReference type="Proteomes" id="UP001202328">
    <property type="component" value="Unassembled WGS sequence"/>
</dbReference>